<organism evidence="1">
    <name type="scientific">Myoviridae sp. ctLnO19</name>
    <dbReference type="NCBI Taxonomy" id="2825085"/>
    <lineage>
        <taxon>Viruses</taxon>
        <taxon>Duplodnaviria</taxon>
        <taxon>Heunggongvirae</taxon>
        <taxon>Uroviricota</taxon>
        <taxon>Caudoviricetes</taxon>
    </lineage>
</organism>
<proteinExistence type="predicted"/>
<dbReference type="EMBL" id="BK015301">
    <property type="protein sequence ID" value="DAE00355.1"/>
    <property type="molecule type" value="Genomic_DNA"/>
</dbReference>
<evidence type="ECO:0000313" key="1">
    <source>
        <dbReference type="EMBL" id="DAE00355.1"/>
    </source>
</evidence>
<accession>A0A8S5P1L2</accession>
<sequence>MRTIVFSVAENKLPYLIGTKVTLTNVEDIKKETIIPVGNPYIVSQYGGSQLLKAEENKITIKKVTKTEDIYEIEAEMTYLGTKYKLIKKDFTY</sequence>
<reference evidence="1" key="1">
    <citation type="journal article" date="2021" name="Proc. Natl. Acad. Sci. U.S.A.">
        <title>A Catalog of Tens of Thousands of Viruses from Human Metagenomes Reveals Hidden Associations with Chronic Diseases.</title>
        <authorList>
            <person name="Tisza M.J."/>
            <person name="Buck C.B."/>
        </authorList>
    </citation>
    <scope>NUCLEOTIDE SEQUENCE</scope>
    <source>
        <strain evidence="1">CtLnO19</strain>
    </source>
</reference>
<name>A0A8S5P1L2_9CAUD</name>
<protein>
    <submittedName>
        <fullName evidence="1">Uncharacterized protein</fullName>
    </submittedName>
</protein>